<accession>A0A7T9UJI7</accession>
<feature type="compositionally biased region" description="Polar residues" evidence="1">
    <location>
        <begin position="158"/>
        <end position="168"/>
    </location>
</feature>
<feature type="transmembrane region" description="Helical" evidence="2">
    <location>
        <begin position="21"/>
        <end position="47"/>
    </location>
</feature>
<dbReference type="EMBL" id="CP068176">
    <property type="protein sequence ID" value="QQT87044.1"/>
    <property type="molecule type" value="Genomic_DNA"/>
</dbReference>
<name>A0A7T9UJI7_9GAMM</name>
<organism evidence="3 4">
    <name type="scientific">Acinetobacter ursingii</name>
    <dbReference type="NCBI Taxonomy" id="108980"/>
    <lineage>
        <taxon>Bacteria</taxon>
        <taxon>Pseudomonadati</taxon>
        <taxon>Pseudomonadota</taxon>
        <taxon>Gammaproteobacteria</taxon>
        <taxon>Moraxellales</taxon>
        <taxon>Moraxellaceae</taxon>
        <taxon>Acinetobacter</taxon>
    </lineage>
</organism>
<gene>
    <name evidence="3" type="ORF">I6I53_04525</name>
</gene>
<keyword evidence="2" id="KW-0812">Transmembrane</keyword>
<sequence length="192" mass="20877">MHMAQDKPTSIRILQSHKKKMLSPAILVLSGFLAGILVSIFGFMLFIKSSNINENTNLNLDATSAADHTEATQQPINAEHTTDHSHSKQEHALAPQEADDDEAIQQPKDSDLSKLFQHAPAAARVSPFEVTKAPTPAQKPMPTVKAAAQSIAIEPKNNAVQTDKNSIAPSEKVESPRASVEIEVTRKPFEVQ</sequence>
<reference evidence="3 4" key="1">
    <citation type="submission" date="2021-01" db="EMBL/GenBank/DDBJ databases">
        <title>FDA dAtabase for Regulatory Grade micrObial Sequences (FDA-ARGOS): Supporting development and validation of Infectious Disease Dx tests.</title>
        <authorList>
            <person name="Sproer C."/>
            <person name="Gronow S."/>
            <person name="Severitt S."/>
            <person name="Schroder I."/>
            <person name="Tallon L."/>
            <person name="Sadzewicz L."/>
            <person name="Zhao X."/>
            <person name="Boylan J."/>
            <person name="Ott S."/>
            <person name="Bowen H."/>
            <person name="Vavikolanu K."/>
            <person name="Mehta A."/>
            <person name="Aluvathingal J."/>
            <person name="Nadendla S."/>
            <person name="Lowell S."/>
            <person name="Myers T."/>
            <person name="Yan Y."/>
            <person name="Sichtig H."/>
        </authorList>
    </citation>
    <scope>NUCLEOTIDE SEQUENCE [LARGE SCALE GENOMIC DNA]</scope>
    <source>
        <strain evidence="3 4">FDAARGOS_1096</strain>
    </source>
</reference>
<evidence type="ECO:0000313" key="4">
    <source>
        <dbReference type="Proteomes" id="UP000595320"/>
    </source>
</evidence>
<dbReference type="AlphaFoldDB" id="A0A7T9UJI7"/>
<keyword evidence="2" id="KW-0472">Membrane</keyword>
<evidence type="ECO:0000313" key="3">
    <source>
        <dbReference type="EMBL" id="QQT87044.1"/>
    </source>
</evidence>
<evidence type="ECO:0000256" key="2">
    <source>
        <dbReference type="SAM" id="Phobius"/>
    </source>
</evidence>
<feature type="compositionally biased region" description="Basic and acidic residues" evidence="1">
    <location>
        <begin position="80"/>
        <end position="91"/>
    </location>
</feature>
<proteinExistence type="predicted"/>
<protein>
    <submittedName>
        <fullName evidence="3">Uncharacterized protein</fullName>
    </submittedName>
</protein>
<feature type="region of interest" description="Disordered" evidence="1">
    <location>
        <begin position="78"/>
        <end position="104"/>
    </location>
</feature>
<evidence type="ECO:0000256" key="1">
    <source>
        <dbReference type="SAM" id="MobiDB-lite"/>
    </source>
</evidence>
<keyword evidence="2" id="KW-1133">Transmembrane helix</keyword>
<dbReference type="Proteomes" id="UP000595320">
    <property type="component" value="Chromosome"/>
</dbReference>
<feature type="region of interest" description="Disordered" evidence="1">
    <location>
        <begin position="155"/>
        <end position="179"/>
    </location>
</feature>